<dbReference type="RefSeq" id="XP_044567729.1">
    <property type="nucleotide sequence ID" value="XM_044701353.1"/>
</dbReference>
<feature type="region of interest" description="Disordered" evidence="5">
    <location>
        <begin position="212"/>
        <end position="288"/>
    </location>
</feature>
<dbReference type="InterPro" id="IPR003035">
    <property type="entry name" value="RWP-RK_dom"/>
</dbReference>
<evidence type="ECO:0000256" key="2">
    <source>
        <dbReference type="ARBA" id="ARBA00023125"/>
    </source>
</evidence>
<reference evidence="7 8" key="1">
    <citation type="journal article" date="2019" name="Sci. Rep.">
        <title>Nanopore sequencing improves the draft genome of the human pathogenic amoeba Naegleria fowleri.</title>
        <authorList>
            <person name="Liechti N."/>
            <person name="Schurch N."/>
            <person name="Bruggmann R."/>
            <person name="Wittwer M."/>
        </authorList>
    </citation>
    <scope>NUCLEOTIDE SEQUENCE [LARGE SCALE GENOMIC DNA]</scope>
    <source>
        <strain evidence="7 8">ATCC 30894</strain>
    </source>
</reference>
<keyword evidence="4" id="KW-0539">Nucleus</keyword>
<protein>
    <recommendedName>
        <fullName evidence="6">RWP-RK domain-containing protein</fullName>
    </recommendedName>
</protein>
<feature type="compositionally biased region" description="Low complexity" evidence="5">
    <location>
        <begin position="1180"/>
        <end position="1192"/>
    </location>
</feature>
<feature type="region of interest" description="Disordered" evidence="5">
    <location>
        <begin position="108"/>
        <end position="128"/>
    </location>
</feature>
<dbReference type="AlphaFoldDB" id="A0A6A5C5I6"/>
<evidence type="ECO:0000259" key="6">
    <source>
        <dbReference type="PROSITE" id="PS51519"/>
    </source>
</evidence>
<feature type="compositionally biased region" description="Low complexity" evidence="5">
    <location>
        <begin position="109"/>
        <end position="118"/>
    </location>
</feature>
<dbReference type="PANTHER" id="PTHR36721">
    <property type="entry name" value="PROLINE-RICH FAMILY PROTEIN"/>
    <property type="match status" value="1"/>
</dbReference>
<feature type="domain" description="RWP-RK" evidence="6">
    <location>
        <begin position="802"/>
        <end position="883"/>
    </location>
</feature>
<feature type="compositionally biased region" description="Low complexity" evidence="5">
    <location>
        <begin position="954"/>
        <end position="970"/>
    </location>
</feature>
<feature type="region of interest" description="Disordered" evidence="5">
    <location>
        <begin position="1"/>
        <end position="95"/>
    </location>
</feature>
<keyword evidence="2" id="KW-0238">DNA-binding</keyword>
<feature type="compositionally biased region" description="Polar residues" evidence="5">
    <location>
        <begin position="406"/>
        <end position="417"/>
    </location>
</feature>
<feature type="compositionally biased region" description="Low complexity" evidence="5">
    <location>
        <begin position="877"/>
        <end position="889"/>
    </location>
</feature>
<feature type="compositionally biased region" description="Low complexity" evidence="5">
    <location>
        <begin position="240"/>
        <end position="255"/>
    </location>
</feature>
<sequence length="1220" mass="133332">MKNHNSTCSGAIHPAATTPENNNKKENQQNNNPGAPSGIPSQEHFQTTSTTTTTTTGTNTSATIQSPFSFLNSDCGHPQQQALEEESPSVVSSGSGCFHGLVETATRPSISIDNNNNRSSEESAPLPPVSQLLHVEKVPSPLLLRQVDNKDRPHHPSTDSRYKATNMSWLNSGNVPSSNRPSFFFSASSSSSSSPPGGENSEMDRAMMMMDSTTTRTTTTTRVRADSERSSQEKTKSIPTSSLSVTTTTTTPTTTHRTETKSNRPLSGVATTVTSSNPSTSSRPSQPLSMLLEDSKCHSSSTKNFLKYNNTSIVNNNHLFTPNRSSNSGISTTTTTIENHPIPSSPRTRQFHSAAASHVPTASPQSEKTNTSPRGHNASDLSPPPPSPLVPPWTNSIPNQREEESFTSCVSTPRSSNSTAIHAIRTVSMNQTVEKEHFSSSSLRSSPSLARGNTTSIRLSEEFAIHPYQKQQQQQVTATPQRHAPMEPSSPPPPPPQTLVSSATSDHALSTSKHGTRMTNQEEEEEESLVPNHADHMAMNKSRVNPNSSKTIRPSMSTTTTRSPHAWQQQQSPVTPLVSMDTDNVGVVAPSRLSSNLLLSTKKHFFMHSSCTTDDGSHHLTSITSASPSCSITTITTTPPLTSSSPLTYSSRHGQHDYKIAFHNPVVTGSGDGGGGDGDGGDLAALSACRNNAIAVESCERFINSKFSKPKGASEEKLYTTTTMPHDETKMSETSPAFLNRVASTEEEEEHERDGFSRRSSIVESSCADDGEEEGGGVHQVILIRGGIEQDHHHHVDTVNSKKPPHKKKGPKKREISRQDMEKYFHVSQSVAAKLLGVSVSTLKRRFYEEFNMKWPYVPTKQLTSTSSLSKRKHSKSPASSNATTTTTTTGGGAGADRSDASSTEDQVSPKRKKIASLSGTTNSHSNNNMHQIGTGQKVQLSNSSVATTFRKPSISSAQTDSASSSEESNAMMARHRNSDSLIMEHPPLPHRQHVVTTTIHQPCSNFPSSHQPTRMAEQERLLSHSESHHHHSLHYYKPQRYGHNQYSQIDQQQDRHDGEVPSTEMRNYSTSFIPRPYPPSVHDPKSSTFEFPSSRSHRSQQQQQHVQHSPSSHAFVHSPHPSHSQHSLYPSTQHHASFQTLLQQPLKSLSDTFLHFNPPIIPLNRRASELLNNELLIGSSSSTSPSRSSSRNMNETEDNEAQRITLPPISSLHHQIDRL</sequence>
<dbReference type="VEuPathDB" id="AmoebaDB:NF0086550"/>
<comment type="caution">
    <text evidence="7">The sequence shown here is derived from an EMBL/GenBank/DDBJ whole genome shotgun (WGS) entry which is preliminary data.</text>
</comment>
<evidence type="ECO:0000256" key="4">
    <source>
        <dbReference type="ARBA" id="ARBA00023242"/>
    </source>
</evidence>
<feature type="compositionally biased region" description="Polar residues" evidence="5">
    <location>
        <begin position="542"/>
        <end position="570"/>
    </location>
</feature>
<evidence type="ECO:0000313" key="8">
    <source>
        <dbReference type="Proteomes" id="UP000444721"/>
    </source>
</evidence>
<keyword evidence="8" id="KW-1185">Reference proteome</keyword>
<dbReference type="GeneID" id="68118209"/>
<dbReference type="PANTHER" id="PTHR36721:SF1">
    <property type="entry name" value="OS04G0446401 PROTEIN"/>
    <property type="match status" value="1"/>
</dbReference>
<evidence type="ECO:0000256" key="5">
    <source>
        <dbReference type="SAM" id="MobiDB-lite"/>
    </source>
</evidence>
<feature type="compositionally biased region" description="Basic and acidic residues" evidence="5">
    <location>
        <begin position="223"/>
        <end position="236"/>
    </location>
</feature>
<dbReference type="VEuPathDB" id="AmoebaDB:NfTy_016250"/>
<feature type="compositionally biased region" description="Polar residues" evidence="5">
    <location>
        <begin position="360"/>
        <end position="374"/>
    </location>
</feature>
<evidence type="ECO:0000313" key="7">
    <source>
        <dbReference type="EMBL" id="KAF0983016.1"/>
    </source>
</evidence>
<proteinExistence type="predicted"/>
<organism evidence="7 8">
    <name type="scientific">Naegleria fowleri</name>
    <name type="common">Brain eating amoeba</name>
    <dbReference type="NCBI Taxonomy" id="5763"/>
    <lineage>
        <taxon>Eukaryota</taxon>
        <taxon>Discoba</taxon>
        <taxon>Heterolobosea</taxon>
        <taxon>Tetramitia</taxon>
        <taxon>Eutetramitia</taxon>
        <taxon>Vahlkampfiidae</taxon>
        <taxon>Naegleria</taxon>
    </lineage>
</organism>
<evidence type="ECO:0000256" key="3">
    <source>
        <dbReference type="ARBA" id="ARBA00023163"/>
    </source>
</evidence>
<feature type="region of interest" description="Disordered" evidence="5">
    <location>
        <begin position="316"/>
        <end position="417"/>
    </location>
</feature>
<dbReference type="Proteomes" id="UP000444721">
    <property type="component" value="Unassembled WGS sequence"/>
</dbReference>
<dbReference type="Pfam" id="PF02042">
    <property type="entry name" value="RWP-RK"/>
    <property type="match status" value="1"/>
</dbReference>
<dbReference type="VEuPathDB" id="AmoebaDB:FDP41_010994"/>
<dbReference type="GO" id="GO:0003677">
    <property type="term" value="F:DNA binding"/>
    <property type="evidence" value="ECO:0007669"/>
    <property type="project" value="UniProtKB-KW"/>
</dbReference>
<feature type="compositionally biased region" description="Pro residues" evidence="5">
    <location>
        <begin position="488"/>
        <end position="497"/>
    </location>
</feature>
<feature type="region of interest" description="Disordered" evidence="5">
    <location>
        <begin position="1178"/>
        <end position="1220"/>
    </location>
</feature>
<name>A0A6A5C5I6_NAEFO</name>
<keyword evidence="1" id="KW-0805">Transcription regulation</keyword>
<dbReference type="OrthoDB" id="10677049at2759"/>
<evidence type="ECO:0000256" key="1">
    <source>
        <dbReference type="ARBA" id="ARBA00023015"/>
    </source>
</evidence>
<feature type="compositionally biased region" description="Low complexity" evidence="5">
    <location>
        <begin position="1100"/>
        <end position="1128"/>
    </location>
</feature>
<feature type="compositionally biased region" description="Low complexity" evidence="5">
    <location>
        <begin position="47"/>
        <end position="63"/>
    </location>
</feature>
<feature type="compositionally biased region" description="Polar residues" evidence="5">
    <location>
        <begin position="316"/>
        <end position="331"/>
    </location>
</feature>
<feature type="region of interest" description="Disordered" evidence="5">
    <location>
        <begin position="144"/>
        <end position="164"/>
    </location>
</feature>
<feature type="region of interest" description="Disordered" evidence="5">
    <location>
        <begin position="950"/>
        <end position="970"/>
    </location>
</feature>
<feature type="region of interest" description="Disordered" evidence="5">
    <location>
        <begin position="795"/>
        <end position="819"/>
    </location>
</feature>
<feature type="compositionally biased region" description="Basic and acidic residues" evidence="5">
    <location>
        <begin position="147"/>
        <end position="162"/>
    </location>
</feature>
<feature type="compositionally biased region" description="Basic residues" evidence="5">
    <location>
        <begin position="803"/>
        <end position="812"/>
    </location>
</feature>
<feature type="region of interest" description="Disordered" evidence="5">
    <location>
        <begin position="866"/>
        <end position="932"/>
    </location>
</feature>
<feature type="compositionally biased region" description="Low complexity" evidence="5">
    <location>
        <begin position="271"/>
        <end position="287"/>
    </location>
</feature>
<feature type="compositionally biased region" description="Pro residues" evidence="5">
    <location>
        <begin position="382"/>
        <end position="391"/>
    </location>
</feature>
<feature type="compositionally biased region" description="Polar residues" evidence="5">
    <location>
        <begin position="498"/>
        <end position="519"/>
    </location>
</feature>
<feature type="region of interest" description="Disordered" evidence="5">
    <location>
        <begin position="468"/>
        <end position="570"/>
    </location>
</feature>
<feature type="compositionally biased region" description="Polar residues" evidence="5">
    <location>
        <begin position="64"/>
        <end position="82"/>
    </location>
</feature>
<feature type="region of interest" description="Disordered" evidence="5">
    <location>
        <begin position="1049"/>
        <end position="1130"/>
    </location>
</feature>
<feature type="compositionally biased region" description="Polar residues" evidence="5">
    <location>
        <begin position="918"/>
        <end position="932"/>
    </location>
</feature>
<keyword evidence="3" id="KW-0804">Transcription</keyword>
<feature type="region of interest" description="Disordered" evidence="5">
    <location>
        <begin position="710"/>
        <end position="775"/>
    </location>
</feature>
<dbReference type="EMBL" id="VFQX01000007">
    <property type="protein sequence ID" value="KAF0983016.1"/>
    <property type="molecule type" value="Genomic_DNA"/>
</dbReference>
<accession>A0A6A5C5I6</accession>
<feature type="compositionally biased region" description="Low complexity" evidence="5">
    <location>
        <begin position="213"/>
        <end position="222"/>
    </location>
</feature>
<dbReference type="PROSITE" id="PS51519">
    <property type="entry name" value="RWP_RK"/>
    <property type="match status" value="1"/>
</dbReference>
<gene>
    <name evidence="7" type="ORF">FDP41_010994</name>
</gene>